<sequence>MSNKLTVCVLLLYVPRHSHFPYSYVGQFIKSVTLSVPLWTHITFILELDTGRNREHTLLLVDFADNDEREGNGDEQILAFSSTLVHSQLDTGRNREHTPLLVDFADDNERKGNGDEQILAFSSTLIHPRLDTGRNREPCCSLWTSLMTMNRREMEMNRSSHLAQRSCIHT</sequence>
<dbReference type="Proteomes" id="UP000283269">
    <property type="component" value="Unassembled WGS sequence"/>
</dbReference>
<dbReference type="AlphaFoldDB" id="A0A409WUX0"/>
<name>A0A409WUX0_PSICY</name>
<proteinExistence type="predicted"/>
<organism evidence="1 2">
    <name type="scientific">Psilocybe cyanescens</name>
    <dbReference type="NCBI Taxonomy" id="93625"/>
    <lineage>
        <taxon>Eukaryota</taxon>
        <taxon>Fungi</taxon>
        <taxon>Dikarya</taxon>
        <taxon>Basidiomycota</taxon>
        <taxon>Agaricomycotina</taxon>
        <taxon>Agaricomycetes</taxon>
        <taxon>Agaricomycetidae</taxon>
        <taxon>Agaricales</taxon>
        <taxon>Agaricineae</taxon>
        <taxon>Strophariaceae</taxon>
        <taxon>Psilocybe</taxon>
    </lineage>
</organism>
<accession>A0A409WUX0</accession>
<gene>
    <name evidence="1" type="ORF">CVT25_008448</name>
</gene>
<keyword evidence="2" id="KW-1185">Reference proteome</keyword>
<dbReference type="EMBL" id="NHYD01003150">
    <property type="protein sequence ID" value="PPQ82320.1"/>
    <property type="molecule type" value="Genomic_DNA"/>
</dbReference>
<protein>
    <submittedName>
        <fullName evidence="1">Uncharacterized protein</fullName>
    </submittedName>
</protein>
<dbReference type="InParanoid" id="A0A409WUX0"/>
<evidence type="ECO:0000313" key="1">
    <source>
        <dbReference type="EMBL" id="PPQ82320.1"/>
    </source>
</evidence>
<reference evidence="1 2" key="1">
    <citation type="journal article" date="2018" name="Evol. Lett.">
        <title>Horizontal gene cluster transfer increased hallucinogenic mushroom diversity.</title>
        <authorList>
            <person name="Reynolds H.T."/>
            <person name="Vijayakumar V."/>
            <person name="Gluck-Thaler E."/>
            <person name="Korotkin H.B."/>
            <person name="Matheny P.B."/>
            <person name="Slot J.C."/>
        </authorList>
    </citation>
    <scope>NUCLEOTIDE SEQUENCE [LARGE SCALE GENOMIC DNA]</scope>
    <source>
        <strain evidence="1 2">2631</strain>
    </source>
</reference>
<evidence type="ECO:0000313" key="2">
    <source>
        <dbReference type="Proteomes" id="UP000283269"/>
    </source>
</evidence>
<comment type="caution">
    <text evidence="1">The sequence shown here is derived from an EMBL/GenBank/DDBJ whole genome shotgun (WGS) entry which is preliminary data.</text>
</comment>